<dbReference type="InterPro" id="IPR011009">
    <property type="entry name" value="Kinase-like_dom_sf"/>
</dbReference>
<accession>A0A1K1WRR9</accession>
<gene>
    <name evidence="15" type="primary">kdkA</name>
    <name evidence="16" type="ORF">SAMN02745752_01510</name>
</gene>
<dbReference type="SUPFAM" id="SSF56112">
    <property type="entry name" value="Protein kinase-like (PK-like)"/>
    <property type="match status" value="1"/>
</dbReference>
<comment type="function">
    <text evidence="15">Catalyzes the ATP-dependent phosphorylation of the 3-deoxy-D-manno-octulosonic acid (Kdo) residue in Kdo-lipid IV(A) at the 4-OH position.</text>
</comment>
<comment type="pathway">
    <text evidence="2 15">Bacterial outer membrane biogenesis; LPS core biosynthesis.</text>
</comment>
<evidence type="ECO:0000256" key="11">
    <source>
        <dbReference type="ARBA" id="ARBA00022985"/>
    </source>
</evidence>
<evidence type="ECO:0000256" key="1">
    <source>
        <dbReference type="ARBA" id="ARBA00004515"/>
    </source>
</evidence>
<evidence type="ECO:0000256" key="15">
    <source>
        <dbReference type="HAMAP-Rule" id="MF_00521"/>
    </source>
</evidence>
<evidence type="ECO:0000256" key="10">
    <source>
        <dbReference type="ARBA" id="ARBA00022840"/>
    </source>
</evidence>
<evidence type="ECO:0000313" key="16">
    <source>
        <dbReference type="EMBL" id="SFX39676.1"/>
    </source>
</evidence>
<keyword evidence="5 15" id="KW-1003">Cell membrane</keyword>
<evidence type="ECO:0000256" key="7">
    <source>
        <dbReference type="ARBA" id="ARBA00022679"/>
    </source>
</evidence>
<evidence type="ECO:0000256" key="4">
    <source>
        <dbReference type="ARBA" id="ARBA00011988"/>
    </source>
</evidence>
<protein>
    <recommendedName>
        <fullName evidence="13 15">3-deoxy-D-manno-octulosonic acid kinase</fullName>
        <shortName evidence="15">Kdo kinase</shortName>
        <ecNumber evidence="4 15">2.7.1.166</ecNumber>
    </recommendedName>
</protein>
<evidence type="ECO:0000256" key="14">
    <source>
        <dbReference type="ARBA" id="ARBA00034417"/>
    </source>
</evidence>
<keyword evidence="8 15" id="KW-0547">Nucleotide-binding</keyword>
<dbReference type="GO" id="GO:0005886">
    <property type="term" value="C:plasma membrane"/>
    <property type="evidence" value="ECO:0007669"/>
    <property type="project" value="UniProtKB-SubCell"/>
</dbReference>
<evidence type="ECO:0000256" key="9">
    <source>
        <dbReference type="ARBA" id="ARBA00022777"/>
    </source>
</evidence>
<keyword evidence="9 15" id="KW-0418">Kinase</keyword>
<keyword evidence="10 15" id="KW-0067">ATP-binding</keyword>
<dbReference type="HAMAP" id="MF_00521">
    <property type="entry name" value="KDO_kinase"/>
    <property type="match status" value="1"/>
</dbReference>
<dbReference type="GO" id="GO:0016773">
    <property type="term" value="F:phosphotransferase activity, alcohol group as acceptor"/>
    <property type="evidence" value="ECO:0007669"/>
    <property type="project" value="UniProtKB-UniRule"/>
</dbReference>
<evidence type="ECO:0000256" key="2">
    <source>
        <dbReference type="ARBA" id="ARBA00004713"/>
    </source>
</evidence>
<dbReference type="Proteomes" id="UP000182350">
    <property type="component" value="Unassembled WGS sequence"/>
</dbReference>
<dbReference type="EMBL" id="FPJW01000004">
    <property type="protein sequence ID" value="SFX39676.1"/>
    <property type="molecule type" value="Genomic_DNA"/>
</dbReference>
<comment type="subcellular location">
    <subcellularLocation>
        <location evidence="1 15">Cell inner membrane</location>
        <topology evidence="1 15">Peripheral membrane protein</topology>
        <orientation evidence="1 15">Cytoplasmic side</orientation>
    </subcellularLocation>
</comment>
<evidence type="ECO:0000256" key="6">
    <source>
        <dbReference type="ARBA" id="ARBA00022519"/>
    </source>
</evidence>
<keyword evidence="7 15" id="KW-0808">Transferase</keyword>
<keyword evidence="12 15" id="KW-0472">Membrane</keyword>
<keyword evidence="11 15" id="KW-0448">Lipopolysaccharide biosynthesis</keyword>
<evidence type="ECO:0000313" key="17">
    <source>
        <dbReference type="Proteomes" id="UP000182350"/>
    </source>
</evidence>
<dbReference type="GO" id="GO:0016301">
    <property type="term" value="F:kinase activity"/>
    <property type="evidence" value="ECO:0007669"/>
    <property type="project" value="UniProtKB-KW"/>
</dbReference>
<dbReference type="NCBIfam" id="NF002475">
    <property type="entry name" value="PRK01723.1"/>
    <property type="match status" value="1"/>
</dbReference>
<evidence type="ECO:0000256" key="3">
    <source>
        <dbReference type="ARBA" id="ARBA00010327"/>
    </source>
</evidence>
<keyword evidence="6 15" id="KW-0997">Cell inner membrane</keyword>
<evidence type="ECO:0000256" key="5">
    <source>
        <dbReference type="ARBA" id="ARBA00022475"/>
    </source>
</evidence>
<dbReference type="UniPathway" id="UPA00958"/>
<name>A0A1K1WRR9_9GAMM</name>
<reference evidence="16 17" key="1">
    <citation type="submission" date="2016-11" db="EMBL/GenBank/DDBJ databases">
        <authorList>
            <person name="Jaros S."/>
            <person name="Januszkiewicz K."/>
            <person name="Wedrychowicz H."/>
        </authorList>
    </citation>
    <scope>NUCLEOTIDE SEQUENCE [LARGE SCALE GENOMIC DNA]</scope>
    <source>
        <strain evidence="16 17">DSM 21637</strain>
    </source>
</reference>
<dbReference type="Gene3D" id="1.10.510.10">
    <property type="entry name" value="Transferase(Phosphotransferase) domain 1"/>
    <property type="match status" value="1"/>
</dbReference>
<dbReference type="GO" id="GO:0009244">
    <property type="term" value="P:lipopolysaccharide core region biosynthetic process"/>
    <property type="evidence" value="ECO:0007669"/>
    <property type="project" value="UniProtKB-UniRule"/>
</dbReference>
<proteinExistence type="inferred from homology"/>
<dbReference type="Pfam" id="PF06293">
    <property type="entry name" value="Kdo"/>
    <property type="match status" value="1"/>
</dbReference>
<feature type="active site" evidence="15">
    <location>
        <position position="187"/>
    </location>
</feature>
<dbReference type="AlphaFoldDB" id="A0A1K1WRR9"/>
<dbReference type="STRING" id="1122209.SAMN02745752_01510"/>
<evidence type="ECO:0000256" key="13">
    <source>
        <dbReference type="ARBA" id="ARBA00029511"/>
    </source>
</evidence>
<evidence type="ECO:0000256" key="12">
    <source>
        <dbReference type="ARBA" id="ARBA00023136"/>
    </source>
</evidence>
<dbReference type="GO" id="GO:0005524">
    <property type="term" value="F:ATP binding"/>
    <property type="evidence" value="ECO:0007669"/>
    <property type="project" value="UniProtKB-UniRule"/>
</dbReference>
<evidence type="ECO:0000256" key="8">
    <source>
        <dbReference type="ARBA" id="ARBA00022741"/>
    </source>
</evidence>
<keyword evidence="17" id="KW-1185">Reference proteome</keyword>
<comment type="similarity">
    <text evidence="3 15">Belongs to the protein kinase superfamily. KdkA/RfaP family.</text>
</comment>
<organism evidence="16 17">
    <name type="scientific">Marinospirillum alkaliphilum DSM 21637</name>
    <dbReference type="NCBI Taxonomy" id="1122209"/>
    <lineage>
        <taxon>Bacteria</taxon>
        <taxon>Pseudomonadati</taxon>
        <taxon>Pseudomonadota</taxon>
        <taxon>Gammaproteobacteria</taxon>
        <taxon>Oceanospirillales</taxon>
        <taxon>Oceanospirillaceae</taxon>
        <taxon>Marinospirillum</taxon>
    </lineage>
</organism>
<dbReference type="InterPro" id="IPR022826">
    <property type="entry name" value="KDO_kinase"/>
</dbReference>
<dbReference type="EC" id="2.7.1.166" evidence="4 15"/>
<sequence length="263" mass="29504">MQTSLTETPEEGLDGMSSFQQLQDQGRIILYDPQCISNISAAWFDADYWQTQQALLGGAPGRGTSAFILTPAGEAVWRHYHRGGLPGRFIRDRYLWTGLNTTRAWQEFHLTNKLLSLGLPVPQPLAAAVKRSGLTYTADLITLRLPNVMPLAECLLSPDYQSLIPALLHQVGACIQRFHAVGLDHVDLNPRNLLVRLQDQQVWLIDFDRCRLGQPDARIAERNLQRLQRGLIKLNALTTHSWMQAIRAGYSDSTTATTDCKKT</sequence>
<comment type="catalytic activity">
    <reaction evidence="14 15">
        <text>an alpha-Kdo-(2-&gt;6)-lipid IVA + ATP = a 4-O-phospho-alpha-Kdo-(2-&gt;6)-lipid IVA + ADP + H(+)</text>
        <dbReference type="Rhea" id="RHEA:74271"/>
        <dbReference type="ChEBI" id="CHEBI:15378"/>
        <dbReference type="ChEBI" id="CHEBI:30616"/>
        <dbReference type="ChEBI" id="CHEBI:176428"/>
        <dbReference type="ChEBI" id="CHEBI:193140"/>
        <dbReference type="ChEBI" id="CHEBI:456216"/>
        <dbReference type="EC" id="2.7.1.166"/>
    </reaction>
</comment>